<comment type="pathway">
    <text evidence="1">Protein modification; peptidyl-diphthamide biosynthesis.</text>
</comment>
<evidence type="ECO:0000256" key="7">
    <source>
        <dbReference type="ARBA" id="ARBA00047551"/>
    </source>
</evidence>
<evidence type="ECO:0000256" key="8">
    <source>
        <dbReference type="PROSITE-ProRule" id="PRU00221"/>
    </source>
</evidence>
<dbReference type="PhylomeDB" id="A0A0G4G6E9"/>
<dbReference type="PROSITE" id="PS50082">
    <property type="entry name" value="WD_REPEATS_2"/>
    <property type="match status" value="1"/>
</dbReference>
<name>A0A0G4G6E9_VITBC</name>
<evidence type="ECO:0000313" key="10">
    <source>
        <dbReference type="Proteomes" id="UP000041254"/>
    </source>
</evidence>
<dbReference type="OrthoDB" id="273771at2759"/>
<dbReference type="Pfam" id="PF00400">
    <property type="entry name" value="WD40"/>
    <property type="match status" value="1"/>
</dbReference>
<evidence type="ECO:0000256" key="4">
    <source>
        <dbReference type="ARBA" id="ARBA00022801"/>
    </source>
</evidence>
<sequence length="405" mass="43296">MKFQTLYNADCLDSCSVHRRRRDHDGDLTLLACGGYELVKQPEDSSPGRRMGGMHLLYVNAHHRSDGCRLCALPFVDLSCGVLDVRCVLSSEGSVTLVAAGADAAVHLIRVTLEWGEEGGLSVSSAVTLSSIPPDGPLPPPRPLTVASPTARPELTAEGTCGAPGGDGPICTAVALLDDSPCVFGYCVSDGTACLVQSEDLTQPRKVVTWCAHDLETWTIALQPTPAAPDQLHGACRLIATGADDCAMKIWDARVGFDAPVAHNRREHPMGVTAIAFHDTDEHTLLSGCYDEYVRVWDLRSIGSPTSSFKSSGGVWRLKWDSTLRRSSPGQGPSVDRLMVAACHGGCQIWQTQPTATGEYELLHEYTGHGSMAYGIASVPSAAPGAHHCASCSFYDRKLALWRVG</sequence>
<accession>A0A0G4G6E9</accession>
<protein>
    <recommendedName>
        <fullName evidence="6">methylated diphthine methylhydrolase</fullName>
        <ecNumber evidence="6">3.1.1.97</ecNumber>
    </recommendedName>
</protein>
<dbReference type="PANTHER" id="PTHR46042">
    <property type="entry name" value="DIPHTHINE METHYLTRANSFERASE"/>
    <property type="match status" value="1"/>
</dbReference>
<dbReference type="FunCoup" id="A0A0G4G6E9">
    <property type="interactions" value="231"/>
</dbReference>
<proteinExistence type="inferred from homology"/>
<dbReference type="AlphaFoldDB" id="A0A0G4G6E9"/>
<dbReference type="EMBL" id="CDMY01000572">
    <property type="protein sequence ID" value="CEM23920.1"/>
    <property type="molecule type" value="Genomic_DNA"/>
</dbReference>
<dbReference type="EC" id="3.1.1.97" evidence="6"/>
<dbReference type="GO" id="GO:0017183">
    <property type="term" value="P:protein histidyl modification to diphthamide"/>
    <property type="evidence" value="ECO:0007669"/>
    <property type="project" value="TreeGrafter"/>
</dbReference>
<dbReference type="GO" id="GO:0061685">
    <property type="term" value="F:diphthine methylesterase activity"/>
    <property type="evidence" value="ECO:0007669"/>
    <property type="project" value="UniProtKB-EC"/>
</dbReference>
<dbReference type="InterPro" id="IPR052415">
    <property type="entry name" value="Diphthine_MTase"/>
</dbReference>
<organism evidence="9 10">
    <name type="scientific">Vitrella brassicaformis (strain CCMP3155)</name>
    <dbReference type="NCBI Taxonomy" id="1169540"/>
    <lineage>
        <taxon>Eukaryota</taxon>
        <taxon>Sar</taxon>
        <taxon>Alveolata</taxon>
        <taxon>Colpodellida</taxon>
        <taxon>Vitrellaceae</taxon>
        <taxon>Vitrella</taxon>
    </lineage>
</organism>
<evidence type="ECO:0000256" key="6">
    <source>
        <dbReference type="ARBA" id="ARBA00039131"/>
    </source>
</evidence>
<dbReference type="SMART" id="SM00320">
    <property type="entry name" value="WD40"/>
    <property type="match status" value="4"/>
</dbReference>
<dbReference type="VEuPathDB" id="CryptoDB:Vbra_21982"/>
<dbReference type="PROSITE" id="PS50294">
    <property type="entry name" value="WD_REPEATS_REGION"/>
    <property type="match status" value="1"/>
</dbReference>
<comment type="similarity">
    <text evidence="5">Belongs to the DPH7 family.</text>
</comment>
<dbReference type="InParanoid" id="A0A0G4G6E9"/>
<dbReference type="InterPro" id="IPR036322">
    <property type="entry name" value="WD40_repeat_dom_sf"/>
</dbReference>
<keyword evidence="10" id="KW-1185">Reference proteome</keyword>
<gene>
    <name evidence="9" type="ORF">Vbra_21982</name>
</gene>
<dbReference type="PROSITE" id="PS00678">
    <property type="entry name" value="WD_REPEATS_1"/>
    <property type="match status" value="1"/>
</dbReference>
<evidence type="ECO:0000313" key="9">
    <source>
        <dbReference type="EMBL" id="CEM23920.1"/>
    </source>
</evidence>
<dbReference type="InterPro" id="IPR001680">
    <property type="entry name" value="WD40_rpt"/>
</dbReference>
<dbReference type="GO" id="GO:0005737">
    <property type="term" value="C:cytoplasm"/>
    <property type="evidence" value="ECO:0007669"/>
    <property type="project" value="TreeGrafter"/>
</dbReference>
<reference evidence="9 10" key="1">
    <citation type="submission" date="2014-11" db="EMBL/GenBank/DDBJ databases">
        <authorList>
            <person name="Zhu J."/>
            <person name="Qi W."/>
            <person name="Song R."/>
        </authorList>
    </citation>
    <scope>NUCLEOTIDE SEQUENCE [LARGE SCALE GENOMIC DNA]</scope>
</reference>
<keyword evidence="4" id="KW-0378">Hydrolase</keyword>
<dbReference type="PANTHER" id="PTHR46042:SF1">
    <property type="entry name" value="DIPHTHINE METHYLTRANSFERASE"/>
    <property type="match status" value="1"/>
</dbReference>
<evidence type="ECO:0000256" key="1">
    <source>
        <dbReference type="ARBA" id="ARBA00005156"/>
    </source>
</evidence>
<dbReference type="Proteomes" id="UP000041254">
    <property type="component" value="Unassembled WGS sequence"/>
</dbReference>
<keyword evidence="2 8" id="KW-0853">WD repeat</keyword>
<feature type="repeat" description="WD" evidence="8">
    <location>
        <begin position="265"/>
        <end position="301"/>
    </location>
</feature>
<evidence type="ECO:0000256" key="5">
    <source>
        <dbReference type="ARBA" id="ARBA00038092"/>
    </source>
</evidence>
<dbReference type="STRING" id="1169540.A0A0G4G6E9"/>
<evidence type="ECO:0000256" key="3">
    <source>
        <dbReference type="ARBA" id="ARBA00022737"/>
    </source>
</evidence>
<dbReference type="SUPFAM" id="SSF50978">
    <property type="entry name" value="WD40 repeat-like"/>
    <property type="match status" value="1"/>
</dbReference>
<dbReference type="InterPro" id="IPR019775">
    <property type="entry name" value="WD40_repeat_CS"/>
</dbReference>
<comment type="catalytic activity">
    <reaction evidence="7">
        <text>diphthine methyl ester-[translation elongation factor 2] + H2O = diphthine-[translation elongation factor 2] + methanol + H(+)</text>
        <dbReference type="Rhea" id="RHEA:42656"/>
        <dbReference type="Rhea" id="RHEA-COMP:10172"/>
        <dbReference type="Rhea" id="RHEA-COMP:10173"/>
        <dbReference type="ChEBI" id="CHEBI:15377"/>
        <dbReference type="ChEBI" id="CHEBI:15378"/>
        <dbReference type="ChEBI" id="CHEBI:17790"/>
        <dbReference type="ChEBI" id="CHEBI:79005"/>
        <dbReference type="ChEBI" id="CHEBI:82696"/>
        <dbReference type="EC" id="3.1.1.97"/>
    </reaction>
</comment>
<dbReference type="InterPro" id="IPR015943">
    <property type="entry name" value="WD40/YVTN_repeat-like_dom_sf"/>
</dbReference>
<keyword evidence="3" id="KW-0677">Repeat</keyword>
<evidence type="ECO:0000256" key="2">
    <source>
        <dbReference type="ARBA" id="ARBA00022574"/>
    </source>
</evidence>
<dbReference type="Gene3D" id="2.130.10.10">
    <property type="entry name" value="YVTN repeat-like/Quinoprotein amine dehydrogenase"/>
    <property type="match status" value="1"/>
</dbReference>